<keyword evidence="8" id="KW-0238">DNA-binding</keyword>
<feature type="domain" description="Aminotransferase class I/classII large" evidence="7">
    <location>
        <begin position="50"/>
        <end position="371"/>
    </location>
</feature>
<evidence type="ECO:0000256" key="6">
    <source>
        <dbReference type="ARBA" id="ARBA00022898"/>
    </source>
</evidence>
<dbReference type="RefSeq" id="WP_184038875.1">
    <property type="nucleotide sequence ID" value="NZ_JACHHY010000012.1"/>
</dbReference>
<dbReference type="SUPFAM" id="SSF53383">
    <property type="entry name" value="PLP-dependent transferases"/>
    <property type="match status" value="1"/>
</dbReference>
<dbReference type="GO" id="GO:0003677">
    <property type="term" value="F:DNA binding"/>
    <property type="evidence" value="ECO:0007669"/>
    <property type="project" value="UniProtKB-KW"/>
</dbReference>
<dbReference type="FunFam" id="3.40.640.10:FF:000053">
    <property type="entry name" value="Aminotransferase, class I"/>
    <property type="match status" value="1"/>
</dbReference>
<dbReference type="PANTHER" id="PTHR42790:SF19">
    <property type="entry name" value="KYNURENINE_ALPHA-AMINOADIPATE AMINOTRANSFERASE, MITOCHONDRIAL"/>
    <property type="match status" value="1"/>
</dbReference>
<dbReference type="GO" id="GO:0030170">
    <property type="term" value="F:pyridoxal phosphate binding"/>
    <property type="evidence" value="ECO:0007669"/>
    <property type="project" value="InterPro"/>
</dbReference>
<protein>
    <submittedName>
        <fullName evidence="8">DNA-binding transcriptional MocR family regulator</fullName>
    </submittedName>
</protein>
<comment type="caution">
    <text evidence="8">The sequence shown here is derived from an EMBL/GenBank/DDBJ whole genome shotgun (WGS) entry which is preliminary data.</text>
</comment>
<dbReference type="GO" id="GO:0008483">
    <property type="term" value="F:transaminase activity"/>
    <property type="evidence" value="ECO:0007669"/>
    <property type="project" value="UniProtKB-KW"/>
</dbReference>
<dbReference type="InterPro" id="IPR050859">
    <property type="entry name" value="Class-I_PLP-dep_aminotransf"/>
</dbReference>
<dbReference type="InterPro" id="IPR004839">
    <property type="entry name" value="Aminotransferase_I/II_large"/>
</dbReference>
<dbReference type="Proteomes" id="UP000575898">
    <property type="component" value="Unassembled WGS sequence"/>
</dbReference>
<keyword evidence="6" id="KW-0663">Pyridoxal phosphate</keyword>
<dbReference type="Gene3D" id="3.90.1150.10">
    <property type="entry name" value="Aspartate Aminotransferase, domain 1"/>
    <property type="match status" value="1"/>
</dbReference>
<dbReference type="Pfam" id="PF00155">
    <property type="entry name" value="Aminotran_1_2"/>
    <property type="match status" value="1"/>
</dbReference>
<keyword evidence="9" id="KW-1185">Reference proteome</keyword>
<dbReference type="AlphaFoldDB" id="A0A840MN53"/>
<comment type="subunit">
    <text evidence="3">Homodimer.</text>
</comment>
<keyword evidence="5" id="KW-0808">Transferase</keyword>
<dbReference type="EMBL" id="JACHHY010000012">
    <property type="protein sequence ID" value="MBB5018895.1"/>
    <property type="molecule type" value="Genomic_DNA"/>
</dbReference>
<evidence type="ECO:0000256" key="5">
    <source>
        <dbReference type="ARBA" id="ARBA00022679"/>
    </source>
</evidence>
<dbReference type="InterPro" id="IPR015424">
    <property type="entry name" value="PyrdxlP-dep_Trfase"/>
</dbReference>
<name>A0A840MN53_9PROT</name>
<reference evidence="8 9" key="1">
    <citation type="submission" date="2020-08" db="EMBL/GenBank/DDBJ databases">
        <title>Genomic Encyclopedia of Type Strains, Phase IV (KMG-IV): sequencing the most valuable type-strain genomes for metagenomic binning, comparative biology and taxonomic classification.</title>
        <authorList>
            <person name="Goeker M."/>
        </authorList>
    </citation>
    <scope>NUCLEOTIDE SEQUENCE [LARGE SCALE GENOMIC DNA]</scope>
    <source>
        <strain evidence="8 9">DSM 27165</strain>
    </source>
</reference>
<evidence type="ECO:0000256" key="3">
    <source>
        <dbReference type="ARBA" id="ARBA00011738"/>
    </source>
</evidence>
<proteinExistence type="inferred from homology"/>
<dbReference type="Gene3D" id="3.40.640.10">
    <property type="entry name" value="Type I PLP-dependent aspartate aminotransferase-like (Major domain)"/>
    <property type="match status" value="1"/>
</dbReference>
<gene>
    <name evidence="8" type="ORF">HNQ59_002192</name>
</gene>
<evidence type="ECO:0000259" key="7">
    <source>
        <dbReference type="Pfam" id="PF00155"/>
    </source>
</evidence>
<dbReference type="GO" id="GO:1901605">
    <property type="term" value="P:alpha-amino acid metabolic process"/>
    <property type="evidence" value="ECO:0007669"/>
    <property type="project" value="TreeGrafter"/>
</dbReference>
<accession>A0A840MN53</accession>
<evidence type="ECO:0000256" key="2">
    <source>
        <dbReference type="ARBA" id="ARBA00007441"/>
    </source>
</evidence>
<evidence type="ECO:0000313" key="8">
    <source>
        <dbReference type="EMBL" id="MBB5018895.1"/>
    </source>
</evidence>
<evidence type="ECO:0000256" key="4">
    <source>
        <dbReference type="ARBA" id="ARBA00022576"/>
    </source>
</evidence>
<keyword evidence="4" id="KW-0032">Aminotransferase</keyword>
<dbReference type="PANTHER" id="PTHR42790">
    <property type="entry name" value="AMINOTRANSFERASE"/>
    <property type="match status" value="1"/>
</dbReference>
<evidence type="ECO:0000313" key="9">
    <source>
        <dbReference type="Proteomes" id="UP000575898"/>
    </source>
</evidence>
<comment type="similarity">
    <text evidence="2">Belongs to the class-I pyridoxal-phosphate-dependent aminotransferase family.</text>
</comment>
<sequence>MFSERIERLSGSLIREILSLTQRPGMISFAGGLPASHMMPCFDFTQLPAELRQYGPSEGEPILREKIAEHVRQLGIQATAEQVLVLSGSQQALDLVAKLFIDPGTPMLVEAPTYLAALQNFKLFGADLHELPLSAAGIDPEQLRQTAQRTRPACCYLIPTFQNPSGYCYSPETRAAVSQVLDDLMLPLIEDEPYRELAYDAVERRPLCAGLKQAPFIYCGSFSKTATPGLRVGYLVASPKLMPYLIKLKQAADLHTNRVGQYVLAKWLDTPDYHAHIATIRQYYRQQRDTMIDALNRHCQELAEWETPPGGLFIWARLRKPLDTREILKTTMARNVAFMPGEPFFATPVDTAGCIRLNFSHASADAVEQGIAIIKDALQDAFVNLKS</sequence>
<dbReference type="InterPro" id="IPR015422">
    <property type="entry name" value="PyrdxlP-dep_Trfase_small"/>
</dbReference>
<organism evidence="8 9">
    <name type="scientific">Chitinivorax tropicus</name>
    <dbReference type="NCBI Taxonomy" id="714531"/>
    <lineage>
        <taxon>Bacteria</taxon>
        <taxon>Pseudomonadati</taxon>
        <taxon>Pseudomonadota</taxon>
        <taxon>Betaproteobacteria</taxon>
        <taxon>Chitinivorax</taxon>
    </lineage>
</organism>
<comment type="cofactor">
    <cofactor evidence="1">
        <name>pyridoxal 5'-phosphate</name>
        <dbReference type="ChEBI" id="CHEBI:597326"/>
    </cofactor>
</comment>
<dbReference type="CDD" id="cd00609">
    <property type="entry name" value="AAT_like"/>
    <property type="match status" value="1"/>
</dbReference>
<evidence type="ECO:0000256" key="1">
    <source>
        <dbReference type="ARBA" id="ARBA00001933"/>
    </source>
</evidence>
<dbReference type="InterPro" id="IPR015421">
    <property type="entry name" value="PyrdxlP-dep_Trfase_major"/>
</dbReference>